<dbReference type="AlphaFoldDB" id="B1HU09"/>
<dbReference type="KEGG" id="lsp:Bsph_0271"/>
<dbReference type="EnsemblBacteria" id="ACA37900">
    <property type="protein sequence ID" value="ACA37900"/>
    <property type="gene ID" value="Bsph_0271"/>
</dbReference>
<dbReference type="Proteomes" id="UP000002164">
    <property type="component" value="Chromosome"/>
</dbReference>
<protein>
    <submittedName>
        <fullName evidence="1">Uncharacterized protein</fullName>
    </submittedName>
</protein>
<dbReference type="HOGENOM" id="CLU_3272387_0_0_9"/>
<accession>B1HU09</accession>
<name>B1HU09_LYSSC</name>
<sequence length="41" mass="4601">MVLALFLHENSLSKNNEEMSIKARLKIHVLVSGIMALAKSY</sequence>
<gene>
    <name evidence="1" type="ordered locus">Bsph_0271</name>
</gene>
<proteinExistence type="predicted"/>
<dbReference type="EMBL" id="CP000817">
    <property type="protein sequence ID" value="ACA37900.1"/>
    <property type="molecule type" value="Genomic_DNA"/>
</dbReference>
<reference evidence="1 2" key="1">
    <citation type="journal article" date="2008" name="J. Bacteriol.">
        <title>Complete genome sequence of the mosquitocidal bacterium Bacillus sphaericus C3-41 and comparison with those of closely related Bacillus species.</title>
        <authorList>
            <person name="Hu X."/>
            <person name="Fan W."/>
            <person name="Han B."/>
            <person name="Liu H."/>
            <person name="Zheng D."/>
            <person name="Li Q."/>
            <person name="Dong W."/>
            <person name="Yan J."/>
            <person name="Gao M."/>
            <person name="Berry C."/>
            <person name="Yuan Z."/>
        </authorList>
    </citation>
    <scope>NUCLEOTIDE SEQUENCE [LARGE SCALE GENOMIC DNA]</scope>
    <source>
        <strain evidence="1 2">C3-41</strain>
    </source>
</reference>
<evidence type="ECO:0000313" key="1">
    <source>
        <dbReference type="EMBL" id="ACA37900.1"/>
    </source>
</evidence>
<evidence type="ECO:0000313" key="2">
    <source>
        <dbReference type="Proteomes" id="UP000002164"/>
    </source>
</evidence>
<organism evidence="1 2">
    <name type="scientific">Lysinibacillus sphaericus (strain C3-41)</name>
    <dbReference type="NCBI Taxonomy" id="444177"/>
    <lineage>
        <taxon>Bacteria</taxon>
        <taxon>Bacillati</taxon>
        <taxon>Bacillota</taxon>
        <taxon>Bacilli</taxon>
        <taxon>Bacillales</taxon>
        <taxon>Bacillaceae</taxon>
        <taxon>Lysinibacillus</taxon>
    </lineage>
</organism>